<keyword evidence="2" id="KW-0812">Transmembrane</keyword>
<feature type="compositionally biased region" description="Basic and acidic residues" evidence="1">
    <location>
        <begin position="248"/>
        <end position="262"/>
    </location>
</feature>
<proteinExistence type="predicted"/>
<dbReference type="Proteomes" id="UP001224674">
    <property type="component" value="Chromosome"/>
</dbReference>
<keyword evidence="2" id="KW-0472">Membrane</keyword>
<dbReference type="AlphaFoldDB" id="A0AAJ6AQG5"/>
<keyword evidence="4" id="KW-1185">Reference proteome</keyword>
<feature type="transmembrane region" description="Helical" evidence="2">
    <location>
        <begin position="87"/>
        <end position="107"/>
    </location>
</feature>
<evidence type="ECO:0000313" key="4">
    <source>
        <dbReference type="Proteomes" id="UP001224674"/>
    </source>
</evidence>
<feature type="compositionally biased region" description="Basic and acidic residues" evidence="1">
    <location>
        <begin position="10"/>
        <end position="32"/>
    </location>
</feature>
<feature type="transmembrane region" description="Helical" evidence="2">
    <location>
        <begin position="62"/>
        <end position="81"/>
    </location>
</feature>
<dbReference type="InterPro" id="IPR025445">
    <property type="entry name" value="DUF4191"/>
</dbReference>
<feature type="region of interest" description="Disordered" evidence="1">
    <location>
        <begin position="1"/>
        <end position="39"/>
    </location>
</feature>
<sequence length="262" mass="29492">MASDNSSPTKDLKTVKAEQKERRRQQRAEAKANKKSRKKNQDGFFKRIGRVFKDTKEYDPAVVWWMLLGFAVPILIGVILAGLTGNWVTWILIAIPFGLLTALIIMNRRAERAAFARIDGRPGATGAALSTLGRGWVVPQEPVAMNAKSQEAVYRATGKAGVVLVAEGSYNKARQLAEKERRHMSRYLPNVEIRILQVGHGKNEVSLHQLRKTIKRMKKTLNKHEVRAIENRLASLPSNKLPIPKGVDPFKSRPDRRAMRGR</sequence>
<gene>
    <name evidence="3" type="ORF">QDX21_03920</name>
</gene>
<name>A0AAJ6AQG5_9MICC</name>
<dbReference type="RefSeq" id="WP_110099344.1">
    <property type="nucleotide sequence ID" value="NZ_CP122561.1"/>
</dbReference>
<keyword evidence="2" id="KW-1133">Transmembrane helix</keyword>
<dbReference type="Pfam" id="PF13829">
    <property type="entry name" value="DUF4191"/>
    <property type="match status" value="1"/>
</dbReference>
<protein>
    <submittedName>
        <fullName evidence="3">DUF4191 domain-containing protein</fullName>
    </submittedName>
</protein>
<evidence type="ECO:0000313" key="3">
    <source>
        <dbReference type="EMBL" id="WGH93954.1"/>
    </source>
</evidence>
<evidence type="ECO:0000256" key="1">
    <source>
        <dbReference type="SAM" id="MobiDB-lite"/>
    </source>
</evidence>
<reference evidence="3 4" key="1">
    <citation type="submission" date="2023-03" db="EMBL/GenBank/DDBJ databases">
        <title>Complete genome sequences of several Auritidibacter ignavus strains isolated from ear infections.</title>
        <authorList>
            <person name="Baehr T."/>
            <person name="Baumhoegger A.M."/>
        </authorList>
    </citation>
    <scope>NUCLEOTIDE SEQUENCE [LARGE SCALE GENOMIC DNA]</scope>
    <source>
        <strain evidence="3 4">BABAE-6</strain>
    </source>
</reference>
<organism evidence="3 4">
    <name type="scientific">Auritidibacter ignavus</name>
    <dbReference type="NCBI Taxonomy" id="678932"/>
    <lineage>
        <taxon>Bacteria</taxon>
        <taxon>Bacillati</taxon>
        <taxon>Actinomycetota</taxon>
        <taxon>Actinomycetes</taxon>
        <taxon>Micrococcales</taxon>
        <taxon>Micrococcaceae</taxon>
        <taxon>Auritidibacter</taxon>
    </lineage>
</organism>
<accession>A0AAJ6AQG5</accession>
<feature type="region of interest" description="Disordered" evidence="1">
    <location>
        <begin position="237"/>
        <end position="262"/>
    </location>
</feature>
<dbReference type="GeneID" id="83695125"/>
<evidence type="ECO:0000256" key="2">
    <source>
        <dbReference type="SAM" id="Phobius"/>
    </source>
</evidence>
<dbReference type="EMBL" id="CP122566">
    <property type="protein sequence ID" value="WGH93954.1"/>
    <property type="molecule type" value="Genomic_DNA"/>
</dbReference>